<keyword evidence="2" id="KW-1185">Reference proteome</keyword>
<evidence type="ECO:0000313" key="2">
    <source>
        <dbReference type="Proteomes" id="UP000002730"/>
    </source>
</evidence>
<dbReference type="InterPro" id="IPR006901">
    <property type="entry name" value="TrmK"/>
</dbReference>
<dbReference type="AlphaFoldDB" id="D9SW69"/>
<reference evidence="1 2" key="1">
    <citation type="submission" date="2010-08" db="EMBL/GenBank/DDBJ databases">
        <title>Complete sequence of Clostridium cellulovorans 743B.</title>
        <authorList>
            <consortium name="US DOE Joint Genome Institute"/>
            <person name="Lucas S."/>
            <person name="Copeland A."/>
            <person name="Lapidus A."/>
            <person name="Cheng J.-F."/>
            <person name="Bruce D."/>
            <person name="Goodwin L."/>
            <person name="Pitluck S."/>
            <person name="Chertkov O."/>
            <person name="Detter J.C."/>
            <person name="Han C."/>
            <person name="Tapia R."/>
            <person name="Land M."/>
            <person name="Hauser L."/>
            <person name="Chang Y.-J."/>
            <person name="Jeffries C."/>
            <person name="Kyrpides N."/>
            <person name="Ivanova N."/>
            <person name="Mikhailova N."/>
            <person name="Hemme C.L."/>
            <person name="Woyke T."/>
        </authorList>
    </citation>
    <scope>NUCLEOTIDE SEQUENCE [LARGE SCALE GENOMIC DNA]</scope>
    <source>
        <strain evidence="2">ATCC 35296 / DSM 3052 / OCM 3 / 743B</strain>
    </source>
</reference>
<dbReference type="STRING" id="573061.Clocel_1460"/>
<dbReference type="OrthoDB" id="5881184at2"/>
<dbReference type="PIRSF" id="PIRSF018637">
    <property type="entry name" value="TrmK"/>
    <property type="match status" value="1"/>
</dbReference>
<dbReference type="InterPro" id="IPR029063">
    <property type="entry name" value="SAM-dependent_MTases_sf"/>
</dbReference>
<dbReference type="SUPFAM" id="SSF53335">
    <property type="entry name" value="S-adenosyl-L-methionine-dependent methyltransferases"/>
    <property type="match status" value="1"/>
</dbReference>
<proteinExistence type="predicted"/>
<name>D9SW69_CLOC7</name>
<protein>
    <recommendedName>
        <fullName evidence="3">SAM-dependent methyltransferase</fullName>
    </recommendedName>
</protein>
<sequence length="231" mass="26586">MELSKRLKTLAEMVDPVDSVADIGTDHGYVPIYLIKAGRCKRAIASDINKGPLDKSKENILRTGLQDKVQCRLGGGFQKLKPKEVDVAVIAGMGGNLIRDIIEADMEVFKNLKFCIVQPVQNPEVLRKYIYEKGFRVIEEKIVYDEGKYYQILKISYDNNTRELEDIEYEIGEFIIKDKNKDTVDYINYRLQQYINISSKIKDDTEASKERKREIEAKIIRLKEVLGDESI</sequence>
<dbReference type="Gene3D" id="3.40.50.150">
    <property type="entry name" value="Vaccinia Virus protein VP39"/>
    <property type="match status" value="1"/>
</dbReference>
<dbReference type="RefSeq" id="WP_010075920.1">
    <property type="nucleotide sequence ID" value="NC_014393.1"/>
</dbReference>
<dbReference type="KEGG" id="ccb:Clocel_1460"/>
<dbReference type="eggNOG" id="COG2384">
    <property type="taxonomic scope" value="Bacteria"/>
</dbReference>
<dbReference type="HOGENOM" id="CLU_071037_0_1_9"/>
<evidence type="ECO:0008006" key="3">
    <source>
        <dbReference type="Google" id="ProtNLM"/>
    </source>
</evidence>
<dbReference type="PANTHER" id="PTHR38451:SF1">
    <property type="entry name" value="TRNA (ADENINE(22)-N(1))-METHYLTRANSFERASE"/>
    <property type="match status" value="1"/>
</dbReference>
<dbReference type="Pfam" id="PF04816">
    <property type="entry name" value="TrmK"/>
    <property type="match status" value="1"/>
</dbReference>
<gene>
    <name evidence="1" type="ordered locus">Clocel_1460</name>
</gene>
<dbReference type="GO" id="GO:0160105">
    <property type="term" value="F:tRNA (adenine(22)-N1)-methyltransferase activity"/>
    <property type="evidence" value="ECO:0007669"/>
    <property type="project" value="InterPro"/>
</dbReference>
<dbReference type="Proteomes" id="UP000002730">
    <property type="component" value="Chromosome"/>
</dbReference>
<evidence type="ECO:0000313" key="1">
    <source>
        <dbReference type="EMBL" id="ADL51213.1"/>
    </source>
</evidence>
<accession>D9SW69</accession>
<dbReference type="EMBL" id="CP002160">
    <property type="protein sequence ID" value="ADL51213.1"/>
    <property type="molecule type" value="Genomic_DNA"/>
</dbReference>
<dbReference type="PANTHER" id="PTHR38451">
    <property type="entry name" value="TRNA (ADENINE(22)-N(1))-METHYLTRANSFERASE"/>
    <property type="match status" value="1"/>
</dbReference>
<organism evidence="1 2">
    <name type="scientific">Clostridium cellulovorans (strain ATCC 35296 / DSM 3052 / OCM 3 / 743B)</name>
    <dbReference type="NCBI Taxonomy" id="573061"/>
    <lineage>
        <taxon>Bacteria</taxon>
        <taxon>Bacillati</taxon>
        <taxon>Bacillota</taxon>
        <taxon>Clostridia</taxon>
        <taxon>Eubacteriales</taxon>
        <taxon>Clostridiaceae</taxon>
        <taxon>Clostridium</taxon>
    </lineage>
</organism>